<proteinExistence type="predicted"/>
<dbReference type="Pfam" id="PF11238">
    <property type="entry name" value="DUF3039"/>
    <property type="match status" value="1"/>
</dbReference>
<organism evidence="1 2">
    <name type="scientific">Aeromicrobium piscarium</name>
    <dbReference type="NCBI Taxonomy" id="2590901"/>
    <lineage>
        <taxon>Bacteria</taxon>
        <taxon>Bacillati</taxon>
        <taxon>Actinomycetota</taxon>
        <taxon>Actinomycetes</taxon>
        <taxon>Propionibacteriales</taxon>
        <taxon>Nocardioidaceae</taxon>
        <taxon>Aeromicrobium</taxon>
    </lineage>
</organism>
<evidence type="ECO:0000313" key="2">
    <source>
        <dbReference type="Proteomes" id="UP000316988"/>
    </source>
</evidence>
<dbReference type="OrthoDB" id="8481541at2"/>
<accession>A0A554S8Y6</accession>
<protein>
    <submittedName>
        <fullName evidence="1">DUF3039 domain-containing protein</fullName>
    </submittedName>
</protein>
<dbReference type="AlphaFoldDB" id="A0A554S8Y6"/>
<dbReference type="InterPro" id="IPR021400">
    <property type="entry name" value="DUF3039"/>
</dbReference>
<name>A0A554S8Y6_9ACTN</name>
<dbReference type="Proteomes" id="UP000316988">
    <property type="component" value="Unassembled WGS sequence"/>
</dbReference>
<evidence type="ECO:0000313" key="1">
    <source>
        <dbReference type="EMBL" id="TSD62816.1"/>
    </source>
</evidence>
<comment type="caution">
    <text evidence="1">The sequence shown here is derived from an EMBL/GenBank/DDBJ whole genome shotgun (WGS) entry which is preliminary data.</text>
</comment>
<keyword evidence="2" id="KW-1185">Reference proteome</keyword>
<gene>
    <name evidence="1" type="ORF">FNM00_10615</name>
</gene>
<reference evidence="1 2" key="1">
    <citation type="submission" date="2019-07" db="EMBL/GenBank/DDBJ databases">
        <authorList>
            <person name="Zhao L.H."/>
        </authorList>
    </citation>
    <scope>NUCLEOTIDE SEQUENCE [LARGE SCALE GENOMIC DNA]</scope>
    <source>
        <strain evidence="1 2">Co35</strain>
    </source>
</reference>
<dbReference type="EMBL" id="VLNT01000007">
    <property type="protein sequence ID" value="TSD62816.1"/>
    <property type="molecule type" value="Genomic_DNA"/>
</dbReference>
<sequence length="76" mass="8262">MSAATVTQRTTSATKRKKVHHYYPKDDILRSVVDGVKIMALCGARGRIVADPVGTGQGGTPNTCPRCAERYELLRS</sequence>
<dbReference type="RefSeq" id="WP_143913431.1">
    <property type="nucleotide sequence ID" value="NZ_VLNT01000007.1"/>
</dbReference>